<feature type="transmembrane region" description="Helical" evidence="1">
    <location>
        <begin position="12"/>
        <end position="32"/>
    </location>
</feature>
<proteinExistence type="predicted"/>
<keyword evidence="1" id="KW-0812">Transmembrane</keyword>
<accession>A0A392V802</accession>
<protein>
    <submittedName>
        <fullName evidence="2">Uncharacterized protein</fullName>
    </submittedName>
</protein>
<dbReference type="AlphaFoldDB" id="A0A392V802"/>
<evidence type="ECO:0000256" key="1">
    <source>
        <dbReference type="SAM" id="Phobius"/>
    </source>
</evidence>
<evidence type="ECO:0000313" key="2">
    <source>
        <dbReference type="EMBL" id="MCI83061.1"/>
    </source>
</evidence>
<keyword evidence="1" id="KW-1133">Transmembrane helix</keyword>
<sequence>MTTFKESSPSSSFFFPSLTTWSHLSLIVFAIVSHPSSAFFGDVDVGGGDFIG</sequence>
<dbReference type="EMBL" id="LXQA011057928">
    <property type="protein sequence ID" value="MCI83061.1"/>
    <property type="molecule type" value="Genomic_DNA"/>
</dbReference>
<keyword evidence="3" id="KW-1185">Reference proteome</keyword>
<reference evidence="2 3" key="1">
    <citation type="journal article" date="2018" name="Front. Plant Sci.">
        <title>Red Clover (Trifolium pratense) and Zigzag Clover (T. medium) - A Picture of Genomic Similarities and Differences.</title>
        <authorList>
            <person name="Dluhosova J."/>
            <person name="Istvanek J."/>
            <person name="Nedelnik J."/>
            <person name="Repkova J."/>
        </authorList>
    </citation>
    <scope>NUCLEOTIDE SEQUENCE [LARGE SCALE GENOMIC DNA]</scope>
    <source>
        <strain evidence="3">cv. 10/8</strain>
        <tissue evidence="2">Leaf</tissue>
    </source>
</reference>
<dbReference type="Proteomes" id="UP000265520">
    <property type="component" value="Unassembled WGS sequence"/>
</dbReference>
<keyword evidence="1" id="KW-0472">Membrane</keyword>
<organism evidence="2 3">
    <name type="scientific">Trifolium medium</name>
    <dbReference type="NCBI Taxonomy" id="97028"/>
    <lineage>
        <taxon>Eukaryota</taxon>
        <taxon>Viridiplantae</taxon>
        <taxon>Streptophyta</taxon>
        <taxon>Embryophyta</taxon>
        <taxon>Tracheophyta</taxon>
        <taxon>Spermatophyta</taxon>
        <taxon>Magnoliopsida</taxon>
        <taxon>eudicotyledons</taxon>
        <taxon>Gunneridae</taxon>
        <taxon>Pentapetalae</taxon>
        <taxon>rosids</taxon>
        <taxon>fabids</taxon>
        <taxon>Fabales</taxon>
        <taxon>Fabaceae</taxon>
        <taxon>Papilionoideae</taxon>
        <taxon>50 kb inversion clade</taxon>
        <taxon>NPAAA clade</taxon>
        <taxon>Hologalegina</taxon>
        <taxon>IRL clade</taxon>
        <taxon>Trifolieae</taxon>
        <taxon>Trifolium</taxon>
    </lineage>
</organism>
<name>A0A392V802_9FABA</name>
<feature type="non-terminal residue" evidence="2">
    <location>
        <position position="52"/>
    </location>
</feature>
<comment type="caution">
    <text evidence="2">The sequence shown here is derived from an EMBL/GenBank/DDBJ whole genome shotgun (WGS) entry which is preliminary data.</text>
</comment>
<evidence type="ECO:0000313" key="3">
    <source>
        <dbReference type="Proteomes" id="UP000265520"/>
    </source>
</evidence>